<evidence type="ECO:0000313" key="3">
    <source>
        <dbReference type="Proteomes" id="UP001321749"/>
    </source>
</evidence>
<accession>A0AAV9HAR6</accession>
<gene>
    <name evidence="2" type="ORF">QBC42DRAFT_238105</name>
</gene>
<feature type="compositionally biased region" description="Polar residues" evidence="1">
    <location>
        <begin position="73"/>
        <end position="82"/>
    </location>
</feature>
<reference evidence="2" key="2">
    <citation type="submission" date="2023-06" db="EMBL/GenBank/DDBJ databases">
        <authorList>
            <consortium name="Lawrence Berkeley National Laboratory"/>
            <person name="Mondo S.J."/>
            <person name="Hensen N."/>
            <person name="Bonometti L."/>
            <person name="Westerberg I."/>
            <person name="Brannstrom I.O."/>
            <person name="Guillou S."/>
            <person name="Cros-Aarteil S."/>
            <person name="Calhoun S."/>
            <person name="Haridas S."/>
            <person name="Kuo A."/>
            <person name="Pangilinan J."/>
            <person name="Riley R."/>
            <person name="Labutti K."/>
            <person name="Andreopoulos B."/>
            <person name="Lipzen A."/>
            <person name="Chen C."/>
            <person name="Yanf M."/>
            <person name="Daum C."/>
            <person name="Ng V."/>
            <person name="Clum A."/>
            <person name="Steindorff A."/>
            <person name="Ohm R."/>
            <person name="Martin F."/>
            <person name="Silar P."/>
            <person name="Natvig D."/>
            <person name="Lalanne C."/>
            <person name="Gautier V."/>
            <person name="Ament-Velasquez S.L."/>
            <person name="Kruys A."/>
            <person name="Hutchinson M.I."/>
            <person name="Powell A.J."/>
            <person name="Barry K."/>
            <person name="Miller A.N."/>
            <person name="Grigoriev I.V."/>
            <person name="Debuchy R."/>
            <person name="Gladieux P."/>
            <person name="Thoren M.H."/>
            <person name="Johannesson H."/>
        </authorList>
    </citation>
    <scope>NUCLEOTIDE SEQUENCE</scope>
    <source>
        <strain evidence="2">PSN324</strain>
    </source>
</reference>
<feature type="compositionally biased region" description="Low complexity" evidence="1">
    <location>
        <begin position="98"/>
        <end position="120"/>
    </location>
</feature>
<feature type="region of interest" description="Disordered" evidence="1">
    <location>
        <begin position="410"/>
        <end position="442"/>
    </location>
</feature>
<dbReference type="EMBL" id="MU865185">
    <property type="protein sequence ID" value="KAK4456628.1"/>
    <property type="molecule type" value="Genomic_DNA"/>
</dbReference>
<evidence type="ECO:0008006" key="4">
    <source>
        <dbReference type="Google" id="ProtNLM"/>
    </source>
</evidence>
<proteinExistence type="predicted"/>
<reference evidence="2" key="1">
    <citation type="journal article" date="2023" name="Mol. Phylogenet. Evol.">
        <title>Genome-scale phylogeny and comparative genomics of the fungal order Sordariales.</title>
        <authorList>
            <person name="Hensen N."/>
            <person name="Bonometti L."/>
            <person name="Westerberg I."/>
            <person name="Brannstrom I.O."/>
            <person name="Guillou S."/>
            <person name="Cros-Aarteil S."/>
            <person name="Calhoun S."/>
            <person name="Haridas S."/>
            <person name="Kuo A."/>
            <person name="Mondo S."/>
            <person name="Pangilinan J."/>
            <person name="Riley R."/>
            <person name="LaButti K."/>
            <person name="Andreopoulos B."/>
            <person name="Lipzen A."/>
            <person name="Chen C."/>
            <person name="Yan M."/>
            <person name="Daum C."/>
            <person name="Ng V."/>
            <person name="Clum A."/>
            <person name="Steindorff A."/>
            <person name="Ohm R.A."/>
            <person name="Martin F."/>
            <person name="Silar P."/>
            <person name="Natvig D.O."/>
            <person name="Lalanne C."/>
            <person name="Gautier V."/>
            <person name="Ament-Velasquez S.L."/>
            <person name="Kruys A."/>
            <person name="Hutchinson M.I."/>
            <person name="Powell A.J."/>
            <person name="Barry K."/>
            <person name="Miller A.N."/>
            <person name="Grigoriev I.V."/>
            <person name="Debuchy R."/>
            <person name="Gladieux P."/>
            <person name="Hiltunen Thoren M."/>
            <person name="Johannesson H."/>
        </authorList>
    </citation>
    <scope>NUCLEOTIDE SEQUENCE</scope>
    <source>
        <strain evidence="2">PSN324</strain>
    </source>
</reference>
<feature type="compositionally biased region" description="Low complexity" evidence="1">
    <location>
        <begin position="429"/>
        <end position="440"/>
    </location>
</feature>
<sequence>MDHFNSTIKDGKLVNTRRGLQVSRQKFNGLSFVNTSAQDTTRGQDTFAVTEGSMPPLRQVKFVETGKVQRQGTELNFISDSGQGKKLRRRANPREQRLPTSPSCSSSSRRSPRSSSLTPSNGEVSGQYGPLAGAQANFAIGPRATDTESSASSPSAWNMQEALSEHEWKLFHRYYPDIPRQSYPHEDVLDYNPIRGDDFYSIVTSDVAALHSVLMCGTIVEAVVDSETDPKGFAYHISKICAILNRKLDQNQAADAITLHCIATLAWMGCYVGRLDHWHMHMRGLQKVLDVSGGLDGLPPWLLDKIHLADLKGAAALASTPYLPFSRQYGTFSTAVSIDVREHASTTLNSLLRPLNVDQEVIDGLSSLAAFAFAFGHARRSEKSATFDPRLFTEEWQAIMHALITRPGPLREVDSESADNPYLSGTQEGSASSDSSSAGSVTENYMNNHRLRTSAAVIPTCQGSHIDSALRIAGLLFLKELLPDYPRNLGGYAVMLSLLRQHLQAILEELGPTAAAVAASANRDLVDDDSNLLVCPSRPRPEPEELKPVIIFLAVMGNISSLLADENEGRMMSSSNDRYDRAVYGECLRKLAGLTSGEESKLVTNEELAMVKLFDLRTFLVEGKLVVDGGTEGGNDSDAKDEQEQWEEVWSLLLRTEEDTQVR</sequence>
<dbReference type="Proteomes" id="UP001321749">
    <property type="component" value="Unassembled WGS sequence"/>
</dbReference>
<organism evidence="2 3">
    <name type="scientific">Cladorrhinum samala</name>
    <dbReference type="NCBI Taxonomy" id="585594"/>
    <lineage>
        <taxon>Eukaryota</taxon>
        <taxon>Fungi</taxon>
        <taxon>Dikarya</taxon>
        <taxon>Ascomycota</taxon>
        <taxon>Pezizomycotina</taxon>
        <taxon>Sordariomycetes</taxon>
        <taxon>Sordariomycetidae</taxon>
        <taxon>Sordariales</taxon>
        <taxon>Podosporaceae</taxon>
        <taxon>Cladorrhinum</taxon>
    </lineage>
</organism>
<name>A0AAV9HAR6_9PEZI</name>
<dbReference type="PANTHER" id="PTHR37540:SF5">
    <property type="entry name" value="TRANSCRIPTION FACTOR DOMAIN-CONTAINING PROTEIN"/>
    <property type="match status" value="1"/>
</dbReference>
<comment type="caution">
    <text evidence="2">The sequence shown here is derived from an EMBL/GenBank/DDBJ whole genome shotgun (WGS) entry which is preliminary data.</text>
</comment>
<dbReference type="PANTHER" id="PTHR37540">
    <property type="entry name" value="TRANSCRIPTION FACTOR (ACR-2), PUTATIVE-RELATED-RELATED"/>
    <property type="match status" value="1"/>
</dbReference>
<evidence type="ECO:0000256" key="1">
    <source>
        <dbReference type="SAM" id="MobiDB-lite"/>
    </source>
</evidence>
<feature type="region of interest" description="Disordered" evidence="1">
    <location>
        <begin position="73"/>
        <end position="129"/>
    </location>
</feature>
<keyword evidence="3" id="KW-1185">Reference proteome</keyword>
<dbReference type="AlphaFoldDB" id="A0AAV9HAR6"/>
<evidence type="ECO:0000313" key="2">
    <source>
        <dbReference type="EMBL" id="KAK4456628.1"/>
    </source>
</evidence>
<protein>
    <recommendedName>
        <fullName evidence="4">Wings apart-like protein C-terminal domain-containing protein</fullName>
    </recommendedName>
</protein>